<evidence type="ECO:0000256" key="2">
    <source>
        <dbReference type="ARBA" id="ARBA00022448"/>
    </source>
</evidence>
<keyword evidence="2" id="KW-0813">Transport</keyword>
<feature type="transmembrane region" description="Helical" evidence="6">
    <location>
        <begin position="314"/>
        <end position="337"/>
    </location>
</feature>
<dbReference type="InterPro" id="IPR011701">
    <property type="entry name" value="MFS"/>
</dbReference>
<dbReference type="PANTHER" id="PTHR42718">
    <property type="entry name" value="MAJOR FACILITATOR SUPERFAMILY MULTIDRUG TRANSPORTER MFSC"/>
    <property type="match status" value="1"/>
</dbReference>
<gene>
    <name evidence="8" type="ORF">GPL20_33200</name>
</gene>
<feature type="transmembrane region" description="Helical" evidence="6">
    <location>
        <begin position="349"/>
        <end position="367"/>
    </location>
</feature>
<accession>A0A844TRJ0</accession>
<keyword evidence="3 6" id="KW-0812">Transmembrane</keyword>
<dbReference type="PROSITE" id="PS50850">
    <property type="entry name" value="MFS"/>
    <property type="match status" value="1"/>
</dbReference>
<feature type="transmembrane region" description="Helical" evidence="6">
    <location>
        <begin position="98"/>
        <end position="122"/>
    </location>
</feature>
<dbReference type="SUPFAM" id="SSF103473">
    <property type="entry name" value="MFS general substrate transporter"/>
    <property type="match status" value="1"/>
</dbReference>
<dbReference type="Gene3D" id="1.20.1720.10">
    <property type="entry name" value="Multidrug resistance protein D"/>
    <property type="match status" value="1"/>
</dbReference>
<evidence type="ECO:0000313" key="8">
    <source>
        <dbReference type="EMBL" id="MVT77852.1"/>
    </source>
</evidence>
<comment type="subcellular location">
    <subcellularLocation>
        <location evidence="1">Membrane</location>
        <topology evidence="1">Multi-pass membrane protein</topology>
    </subcellularLocation>
</comment>
<dbReference type="OrthoDB" id="9807274at2"/>
<proteinExistence type="predicted"/>
<dbReference type="PANTHER" id="PTHR42718:SF9">
    <property type="entry name" value="MAJOR FACILITATOR SUPERFAMILY MULTIDRUG TRANSPORTER MFSC"/>
    <property type="match status" value="1"/>
</dbReference>
<organism evidence="8 9">
    <name type="scientific">Bradyrhizobium cajani</name>
    <dbReference type="NCBI Taxonomy" id="1928661"/>
    <lineage>
        <taxon>Bacteria</taxon>
        <taxon>Pseudomonadati</taxon>
        <taxon>Pseudomonadota</taxon>
        <taxon>Alphaproteobacteria</taxon>
        <taxon>Hyphomicrobiales</taxon>
        <taxon>Nitrobacteraceae</taxon>
        <taxon>Bradyrhizobium</taxon>
    </lineage>
</organism>
<dbReference type="RefSeq" id="WP_157335871.1">
    <property type="nucleotide sequence ID" value="NZ_JANADL010000038.1"/>
</dbReference>
<dbReference type="AlphaFoldDB" id="A0A844TRJ0"/>
<keyword evidence="5 6" id="KW-0472">Membrane</keyword>
<dbReference type="GO" id="GO:0016020">
    <property type="term" value="C:membrane"/>
    <property type="evidence" value="ECO:0007669"/>
    <property type="project" value="UniProtKB-SubCell"/>
</dbReference>
<feature type="domain" description="Major facilitator superfamily (MFS) profile" evidence="7">
    <location>
        <begin position="29"/>
        <end position="469"/>
    </location>
</feature>
<keyword evidence="9" id="KW-1185">Reference proteome</keyword>
<evidence type="ECO:0000259" key="7">
    <source>
        <dbReference type="PROSITE" id="PS50850"/>
    </source>
</evidence>
<feature type="transmembrane region" description="Helical" evidence="6">
    <location>
        <begin position="128"/>
        <end position="145"/>
    </location>
</feature>
<sequence>MRADSIKYETFDDRAGAAHAGSRLATSLTLAAMSLGYGVVQLDVTIVNTALDAMGRTLGGGVAELQWVVSAYTIAFAAFILTAGALGDRIGAKRVFMAGFAIFTAASLACALSPNAIVLIAARLVQGLAAAILVPNSLALLNHAYADDRARGRAVAVWAAGASVALTAGPFVGGGLITLVGWRSIFLVNLPIGLAGLWLTWRYAGETTRAPSREIDLPGQLAAIGALGALAGAIIEGGGLGWGHSAVIGAFAAAAVLGVLFVWRESRAHQPMLPLSLFSHRLFALTSLVGLLVNVAIYGLIFVLSLYFQRINGLSAWWTGLAFVPMMAAALPVNLLAPHLAERIGPCPTIVVGACISALGCLGLLWIEAETSYWMICAQMIAISGGLGLLVPPLTSTLLGSVEKARSGVAAGVLNATRQTGSVLGVALFGSLVAADSTFLTGLHLSLVISAAVLLLAAAVIGIGAPARG</sequence>
<name>A0A844TRJ0_9BRAD</name>
<dbReference type="Pfam" id="PF07690">
    <property type="entry name" value="MFS_1"/>
    <property type="match status" value="1"/>
</dbReference>
<evidence type="ECO:0000256" key="4">
    <source>
        <dbReference type="ARBA" id="ARBA00022989"/>
    </source>
</evidence>
<comment type="caution">
    <text evidence="8">The sequence shown here is derived from an EMBL/GenBank/DDBJ whole genome shotgun (WGS) entry which is preliminary data.</text>
</comment>
<dbReference type="EMBL" id="WQNE01000040">
    <property type="protein sequence ID" value="MVT77852.1"/>
    <property type="molecule type" value="Genomic_DNA"/>
</dbReference>
<dbReference type="CDD" id="cd17321">
    <property type="entry name" value="MFS_MMR_MDR_like"/>
    <property type="match status" value="1"/>
</dbReference>
<feature type="transmembrane region" description="Helical" evidence="6">
    <location>
        <begin position="373"/>
        <end position="399"/>
    </location>
</feature>
<feature type="transmembrane region" description="Helical" evidence="6">
    <location>
        <begin position="185"/>
        <end position="205"/>
    </location>
</feature>
<feature type="transmembrane region" description="Helical" evidence="6">
    <location>
        <begin position="217"/>
        <end position="235"/>
    </location>
</feature>
<evidence type="ECO:0000256" key="3">
    <source>
        <dbReference type="ARBA" id="ARBA00022692"/>
    </source>
</evidence>
<protein>
    <submittedName>
        <fullName evidence="8">MFS transporter</fullName>
    </submittedName>
</protein>
<keyword evidence="4 6" id="KW-1133">Transmembrane helix</keyword>
<feature type="transmembrane region" description="Helical" evidence="6">
    <location>
        <begin position="420"/>
        <end position="439"/>
    </location>
</feature>
<dbReference type="GO" id="GO:0022857">
    <property type="term" value="F:transmembrane transporter activity"/>
    <property type="evidence" value="ECO:0007669"/>
    <property type="project" value="InterPro"/>
</dbReference>
<dbReference type="InterPro" id="IPR020846">
    <property type="entry name" value="MFS_dom"/>
</dbReference>
<evidence type="ECO:0000256" key="6">
    <source>
        <dbReference type="SAM" id="Phobius"/>
    </source>
</evidence>
<feature type="transmembrane region" description="Helical" evidence="6">
    <location>
        <begin position="445"/>
        <end position="465"/>
    </location>
</feature>
<feature type="transmembrane region" description="Helical" evidence="6">
    <location>
        <begin position="283"/>
        <end position="308"/>
    </location>
</feature>
<dbReference type="InterPro" id="IPR036259">
    <property type="entry name" value="MFS_trans_sf"/>
</dbReference>
<reference evidence="8 9" key="1">
    <citation type="submission" date="2019-12" db="EMBL/GenBank/DDBJ databases">
        <title>Draft genome sequences Bradyrhizobium cajani AMBPC1010, Bradyrhizobium pachyrhizi AMBPC1040 and Bradyrhizobium yuanmingense ALSPC3051, three plant growth promoting strains isolated from nodules of Cajanus cajan L. in Dominican Republic.</title>
        <authorList>
            <person name="Flores-Felix J.D."/>
            <person name="Araujo J."/>
            <person name="Diaz-Alcantara C."/>
            <person name="Gonzalez-Andres F."/>
            <person name="Velazquez E."/>
        </authorList>
    </citation>
    <scope>NUCLEOTIDE SEQUENCE [LARGE SCALE GENOMIC DNA]</scope>
    <source>
        <strain evidence="8 9">1010</strain>
    </source>
</reference>
<dbReference type="Proteomes" id="UP000449969">
    <property type="component" value="Unassembled WGS sequence"/>
</dbReference>
<evidence type="ECO:0000256" key="5">
    <source>
        <dbReference type="ARBA" id="ARBA00023136"/>
    </source>
</evidence>
<feature type="transmembrane region" description="Helical" evidence="6">
    <location>
        <begin position="241"/>
        <end position="263"/>
    </location>
</feature>
<evidence type="ECO:0000256" key="1">
    <source>
        <dbReference type="ARBA" id="ARBA00004141"/>
    </source>
</evidence>
<evidence type="ECO:0000313" key="9">
    <source>
        <dbReference type="Proteomes" id="UP000449969"/>
    </source>
</evidence>
<dbReference type="Gene3D" id="1.20.1250.20">
    <property type="entry name" value="MFS general substrate transporter like domains"/>
    <property type="match status" value="1"/>
</dbReference>
<feature type="transmembrane region" description="Helical" evidence="6">
    <location>
        <begin position="65"/>
        <end position="86"/>
    </location>
</feature>
<feature type="transmembrane region" description="Helical" evidence="6">
    <location>
        <begin position="157"/>
        <end position="179"/>
    </location>
</feature>